<accession>A0AAU7KG57</accession>
<dbReference type="GO" id="GO:0016491">
    <property type="term" value="F:oxidoreductase activity"/>
    <property type="evidence" value="ECO:0007669"/>
    <property type="project" value="UniProtKB-KW"/>
</dbReference>
<gene>
    <name evidence="3" type="ORF">NFG58_19005</name>
</gene>
<organism evidence="3">
    <name type="scientific">Halomonas sp. RT37</name>
    <dbReference type="NCBI Taxonomy" id="2950872"/>
    <lineage>
        <taxon>Bacteria</taxon>
        <taxon>Pseudomonadati</taxon>
        <taxon>Pseudomonadota</taxon>
        <taxon>Gammaproteobacteria</taxon>
        <taxon>Oceanospirillales</taxon>
        <taxon>Halomonadaceae</taxon>
        <taxon>Halomonas</taxon>
    </lineage>
</organism>
<dbReference type="Gene3D" id="3.40.50.720">
    <property type="entry name" value="NAD(P)-binding Rossmann-like Domain"/>
    <property type="match status" value="1"/>
</dbReference>
<dbReference type="GO" id="GO:0016020">
    <property type="term" value="C:membrane"/>
    <property type="evidence" value="ECO:0007669"/>
    <property type="project" value="TreeGrafter"/>
</dbReference>
<dbReference type="InterPro" id="IPR020904">
    <property type="entry name" value="Sc_DH/Rdtase_CS"/>
</dbReference>
<dbReference type="AlphaFoldDB" id="A0AAU7KG57"/>
<evidence type="ECO:0000256" key="2">
    <source>
        <dbReference type="ARBA" id="ARBA00023002"/>
    </source>
</evidence>
<proteinExistence type="inferred from homology"/>
<dbReference type="PROSITE" id="PS00061">
    <property type="entry name" value="ADH_SHORT"/>
    <property type="match status" value="1"/>
</dbReference>
<dbReference type="PANTHER" id="PTHR44196:SF1">
    <property type="entry name" value="DEHYDROGENASE_REDUCTASE SDR FAMILY MEMBER 7B"/>
    <property type="match status" value="1"/>
</dbReference>
<dbReference type="PANTHER" id="PTHR44196">
    <property type="entry name" value="DEHYDROGENASE/REDUCTASE SDR FAMILY MEMBER 7B"/>
    <property type="match status" value="1"/>
</dbReference>
<name>A0AAU7KG57_9GAMM</name>
<evidence type="ECO:0000256" key="1">
    <source>
        <dbReference type="ARBA" id="ARBA00006484"/>
    </source>
</evidence>
<dbReference type="PRINTS" id="PR00081">
    <property type="entry name" value="GDHRDH"/>
</dbReference>
<dbReference type="InterPro" id="IPR036291">
    <property type="entry name" value="NAD(P)-bd_dom_sf"/>
</dbReference>
<dbReference type="InterPro" id="IPR002347">
    <property type="entry name" value="SDR_fam"/>
</dbReference>
<protein>
    <submittedName>
        <fullName evidence="3">SDR family NAD(P)-dependent oxidoreductase</fullName>
    </submittedName>
</protein>
<sequence length="270" mass="29834">MARDPNPQRIWLTGATSGIGEALARRLLDDGHRVALTSRGKAGLERLAKDHDNAMPVPADITDRASMQEAAARIDEAFDGLDMVIFNAGTCVYLDGGRVDTTLVRDNFEPNFFGTIHGIEVALPLLHKARRQGARPQIVATSSASAYLALPRAEAYGASKAALSYFLESLRLDLAHQGIDVSVIHPGFVKTPLTERNDFPMPMAVTPEQAAKAIFEGLSARRRDIHFPRRFTYLVKFMGILPLRLRIALGKRLVRREDDDASTPHKERNQ</sequence>
<dbReference type="RefSeq" id="WP_348827178.1">
    <property type="nucleotide sequence ID" value="NZ_CP098827.1"/>
</dbReference>
<dbReference type="Pfam" id="PF00106">
    <property type="entry name" value="adh_short"/>
    <property type="match status" value="1"/>
</dbReference>
<keyword evidence="2" id="KW-0560">Oxidoreductase</keyword>
<reference evidence="3" key="1">
    <citation type="submission" date="2022-06" db="EMBL/GenBank/DDBJ databases">
        <title>A novel DMS-producing enzyme.</title>
        <authorList>
            <person name="Zhang Y."/>
        </authorList>
    </citation>
    <scope>NUCLEOTIDE SEQUENCE</scope>
    <source>
        <strain evidence="3">RT37</strain>
    </source>
</reference>
<comment type="similarity">
    <text evidence="1">Belongs to the short-chain dehydrogenases/reductases (SDR) family.</text>
</comment>
<dbReference type="SUPFAM" id="SSF51735">
    <property type="entry name" value="NAD(P)-binding Rossmann-fold domains"/>
    <property type="match status" value="1"/>
</dbReference>
<dbReference type="EMBL" id="CP098827">
    <property type="protein sequence ID" value="XBO70670.1"/>
    <property type="molecule type" value="Genomic_DNA"/>
</dbReference>
<evidence type="ECO:0000313" key="3">
    <source>
        <dbReference type="EMBL" id="XBO70670.1"/>
    </source>
</evidence>